<dbReference type="SMART" id="SM01413">
    <property type="entry name" value="Ribosomal_S19e"/>
    <property type="match status" value="1"/>
</dbReference>
<comment type="similarity">
    <text evidence="1">Belongs to the eukaryotic ribosomal protein eS19 family.</text>
</comment>
<evidence type="ECO:0000256" key="4">
    <source>
        <dbReference type="SAM" id="MobiDB-lite"/>
    </source>
</evidence>
<feature type="region of interest" description="Disordered" evidence="4">
    <location>
        <begin position="245"/>
        <end position="267"/>
    </location>
</feature>
<keyword evidence="3" id="KW-0687">Ribonucleoprotein</keyword>
<sequence length="316" mass="35120">MATREESLQAAIHDLNAGVFTSQRAAAKAYNLPQATFSACATAKPATYTSKDWPRSRRISSYNGYSQVPTLYPSRAMFMPHPLAPGRPMFLSETTEGANSAVIARTFQISNSQQTTPIDKPPLLPPLALPKKFENTDKMGGVTVKDIESHKFINAYAAFLKRQGKLPMFVRSKRVKGTIEKPESRKWGINLSSLTNLSTGWVDTVKTSHSNELPPQDIDWFYVRAAAVARHVYMRKTVGIGRLRKVHGSTKNRGSRPSHHVDASGSVDRKVMQALEKIGVVEHDEDKGGRRITQSGQRDLDRIAQTTLEAEEEDDE</sequence>
<dbReference type="PANTHER" id="PTHR11710">
    <property type="entry name" value="40S RIBOSOMAL PROTEIN S19"/>
    <property type="match status" value="1"/>
</dbReference>
<dbReference type="GO" id="GO:0003723">
    <property type="term" value="F:RNA binding"/>
    <property type="evidence" value="ECO:0007669"/>
    <property type="project" value="TreeGrafter"/>
</dbReference>
<dbReference type="SUPFAM" id="SSF46785">
    <property type="entry name" value="Winged helix' DNA-binding domain"/>
    <property type="match status" value="1"/>
</dbReference>
<keyword evidence="6" id="KW-1185">Reference proteome</keyword>
<evidence type="ECO:0000256" key="2">
    <source>
        <dbReference type="ARBA" id="ARBA00022980"/>
    </source>
</evidence>
<dbReference type="Proteomes" id="UP000265663">
    <property type="component" value="Unassembled WGS sequence"/>
</dbReference>
<dbReference type="InterPro" id="IPR036388">
    <property type="entry name" value="WH-like_DNA-bd_sf"/>
</dbReference>
<evidence type="ECO:0000256" key="1">
    <source>
        <dbReference type="ARBA" id="ARBA00010014"/>
    </source>
</evidence>
<evidence type="ECO:0000313" key="6">
    <source>
        <dbReference type="Proteomes" id="UP000265663"/>
    </source>
</evidence>
<organism evidence="5 6">
    <name type="scientific">Pyrenophora seminiperda CCB06</name>
    <dbReference type="NCBI Taxonomy" id="1302712"/>
    <lineage>
        <taxon>Eukaryota</taxon>
        <taxon>Fungi</taxon>
        <taxon>Dikarya</taxon>
        <taxon>Ascomycota</taxon>
        <taxon>Pezizomycotina</taxon>
        <taxon>Dothideomycetes</taxon>
        <taxon>Pleosporomycetidae</taxon>
        <taxon>Pleosporales</taxon>
        <taxon>Pleosporineae</taxon>
        <taxon>Pleosporaceae</taxon>
        <taxon>Pyrenophora</taxon>
    </lineage>
</organism>
<dbReference type="EMBL" id="KE747816">
    <property type="protein sequence ID" value="RMZ68488.1"/>
    <property type="molecule type" value="Genomic_DNA"/>
</dbReference>
<gene>
    <name evidence="5" type="ORF">GMOD_00008194</name>
</gene>
<dbReference type="GO" id="GO:0006412">
    <property type="term" value="P:translation"/>
    <property type="evidence" value="ECO:0007669"/>
    <property type="project" value="InterPro"/>
</dbReference>
<dbReference type="GO" id="GO:0003735">
    <property type="term" value="F:structural constituent of ribosome"/>
    <property type="evidence" value="ECO:0007669"/>
    <property type="project" value="InterPro"/>
</dbReference>
<dbReference type="AlphaFoldDB" id="A0A3M7M217"/>
<dbReference type="FunFam" id="1.10.10.10:FF:000118">
    <property type="entry name" value="40S ribosomal protein S19"/>
    <property type="match status" value="1"/>
</dbReference>
<name>A0A3M7M217_9PLEO</name>
<dbReference type="GO" id="GO:0022627">
    <property type="term" value="C:cytosolic small ribosomal subunit"/>
    <property type="evidence" value="ECO:0007669"/>
    <property type="project" value="UniProtKB-ARBA"/>
</dbReference>
<dbReference type="Gene3D" id="1.10.10.10">
    <property type="entry name" value="Winged helix-like DNA-binding domain superfamily/Winged helix DNA-binding domain"/>
    <property type="match status" value="2"/>
</dbReference>
<dbReference type="GO" id="GO:0000028">
    <property type="term" value="P:ribosomal small subunit assembly"/>
    <property type="evidence" value="ECO:0007669"/>
    <property type="project" value="TreeGrafter"/>
</dbReference>
<evidence type="ECO:0000256" key="3">
    <source>
        <dbReference type="ARBA" id="ARBA00023274"/>
    </source>
</evidence>
<dbReference type="OrthoDB" id="428974at2759"/>
<feature type="compositionally biased region" description="Basic residues" evidence="4">
    <location>
        <begin position="245"/>
        <end position="258"/>
    </location>
</feature>
<evidence type="ECO:0000313" key="5">
    <source>
        <dbReference type="EMBL" id="RMZ68488.1"/>
    </source>
</evidence>
<dbReference type="PANTHER" id="PTHR11710:SF0">
    <property type="entry name" value="40S RIBOSOMAL PROTEIN S19"/>
    <property type="match status" value="1"/>
</dbReference>
<reference evidence="5 6" key="1">
    <citation type="journal article" date="2014" name="PLoS ONE">
        <title>De novo Genome Assembly of the Fungal Plant Pathogen Pyrenophora semeniperda.</title>
        <authorList>
            <person name="Soliai M.M."/>
            <person name="Meyer S.E."/>
            <person name="Udall J.A."/>
            <person name="Elzinga D.E."/>
            <person name="Hermansen R.A."/>
            <person name="Bodily P.M."/>
            <person name="Hart A.A."/>
            <person name="Coleman C.E."/>
        </authorList>
    </citation>
    <scope>NUCLEOTIDE SEQUENCE [LARGE SCALE GENOMIC DNA]</scope>
    <source>
        <strain evidence="5 6">CCB06</strain>
        <tissue evidence="5">Mycelium</tissue>
    </source>
</reference>
<proteinExistence type="inferred from homology"/>
<keyword evidence="2" id="KW-0689">Ribosomal protein</keyword>
<protein>
    <submittedName>
        <fullName evidence="5">40s ribosomal s19</fullName>
    </submittedName>
</protein>
<dbReference type="Pfam" id="PF01090">
    <property type="entry name" value="Ribosomal_S19e"/>
    <property type="match status" value="1"/>
</dbReference>
<accession>A0A3M7M217</accession>
<dbReference type="InterPro" id="IPR001266">
    <property type="entry name" value="Ribosomal_eS19"/>
</dbReference>
<dbReference type="InterPro" id="IPR036390">
    <property type="entry name" value="WH_DNA-bd_sf"/>
</dbReference>